<dbReference type="GO" id="GO:0006412">
    <property type="term" value="P:translation"/>
    <property type="evidence" value="ECO:0007669"/>
    <property type="project" value="InterPro"/>
</dbReference>
<accession>A0A9P3PVG2</accession>
<evidence type="ECO:0000256" key="1">
    <source>
        <dbReference type="ARBA" id="ARBA00007926"/>
    </source>
</evidence>
<dbReference type="EMBL" id="BRPK01000014">
    <property type="protein sequence ID" value="GLB43672.1"/>
    <property type="molecule type" value="Genomic_DNA"/>
</dbReference>
<evidence type="ECO:0000313" key="7">
    <source>
        <dbReference type="Proteomes" id="UP001063166"/>
    </source>
</evidence>
<comment type="similarity">
    <text evidence="1">Belongs to the eukaryotic ribosomal protein eL28 family.</text>
</comment>
<gene>
    <name evidence="6" type="ORF">LshimejAT787_1401840</name>
</gene>
<dbReference type="OrthoDB" id="338850at2759"/>
<dbReference type="GO" id="GO:0003735">
    <property type="term" value="F:structural constituent of ribosome"/>
    <property type="evidence" value="ECO:0007669"/>
    <property type="project" value="InterPro"/>
</dbReference>
<feature type="domain" description="Ribosomal eL28/Mak16" evidence="5">
    <location>
        <begin position="5"/>
        <end position="122"/>
    </location>
</feature>
<dbReference type="Pfam" id="PF01778">
    <property type="entry name" value="Ribosomal_L28e"/>
    <property type="match status" value="1"/>
</dbReference>
<dbReference type="PANTHER" id="PTHR10544">
    <property type="entry name" value="60S RIBOSOMAL PROTEIN L28"/>
    <property type="match status" value="1"/>
</dbReference>
<dbReference type="InterPro" id="IPR002672">
    <property type="entry name" value="Ribosomal_eL28"/>
</dbReference>
<evidence type="ECO:0000313" key="6">
    <source>
        <dbReference type="EMBL" id="GLB43672.1"/>
    </source>
</evidence>
<name>A0A9P3PVG2_LYOSH</name>
<sequence>MSSDLQWLLLRNYNSFVVKRVPEGPVFSREPGNLRNLHSYKYSGLANEKTIDISETSEGTIQITTRKTKVAPTAVRPAFAKSTIRPRSGPRRAQGIVAQYARRGYRADLRPAAVARVSAILRTKKPRRPTPPKKVRGRKAKELAAASE</sequence>
<dbReference type="InterPro" id="IPR029004">
    <property type="entry name" value="Ribosomal_eL28/Mak16"/>
</dbReference>
<dbReference type="Gene3D" id="3.30.390.110">
    <property type="match status" value="1"/>
</dbReference>
<comment type="caution">
    <text evidence="6">The sequence shown here is derived from an EMBL/GenBank/DDBJ whole genome shotgun (WGS) entry which is preliminary data.</text>
</comment>
<evidence type="ECO:0000256" key="3">
    <source>
        <dbReference type="ARBA" id="ARBA00023274"/>
    </source>
</evidence>
<feature type="region of interest" description="Disordered" evidence="4">
    <location>
        <begin position="119"/>
        <end position="148"/>
    </location>
</feature>
<protein>
    <submittedName>
        <fullName evidence="6">Ribosomal protein</fullName>
    </submittedName>
</protein>
<evidence type="ECO:0000256" key="4">
    <source>
        <dbReference type="SAM" id="MobiDB-lite"/>
    </source>
</evidence>
<dbReference type="Proteomes" id="UP001063166">
    <property type="component" value="Unassembled WGS sequence"/>
</dbReference>
<dbReference type="GO" id="GO:0005840">
    <property type="term" value="C:ribosome"/>
    <property type="evidence" value="ECO:0007669"/>
    <property type="project" value="UniProtKB-KW"/>
</dbReference>
<keyword evidence="2 6" id="KW-0689">Ribosomal protein</keyword>
<proteinExistence type="inferred from homology"/>
<reference evidence="6" key="1">
    <citation type="submission" date="2022-07" db="EMBL/GenBank/DDBJ databases">
        <title>The genome of Lyophyllum shimeji provides insight into the initial evolution of ectomycorrhizal fungal genome.</title>
        <authorList>
            <person name="Kobayashi Y."/>
            <person name="Shibata T."/>
            <person name="Hirakawa H."/>
            <person name="Shigenobu S."/>
            <person name="Nishiyama T."/>
            <person name="Yamada A."/>
            <person name="Hasebe M."/>
            <person name="Kawaguchi M."/>
        </authorList>
    </citation>
    <scope>NUCLEOTIDE SEQUENCE</scope>
    <source>
        <strain evidence="6">AT787</strain>
    </source>
</reference>
<dbReference type="AlphaFoldDB" id="A0A9P3PVG2"/>
<keyword evidence="3" id="KW-0687">Ribonucleoprotein</keyword>
<evidence type="ECO:0000256" key="2">
    <source>
        <dbReference type="ARBA" id="ARBA00022980"/>
    </source>
</evidence>
<keyword evidence="7" id="KW-1185">Reference proteome</keyword>
<dbReference type="GO" id="GO:1990904">
    <property type="term" value="C:ribonucleoprotein complex"/>
    <property type="evidence" value="ECO:0007669"/>
    <property type="project" value="UniProtKB-KW"/>
</dbReference>
<organism evidence="6 7">
    <name type="scientific">Lyophyllum shimeji</name>
    <name type="common">Hon-shimeji</name>
    <name type="synonym">Tricholoma shimeji</name>
    <dbReference type="NCBI Taxonomy" id="47721"/>
    <lineage>
        <taxon>Eukaryota</taxon>
        <taxon>Fungi</taxon>
        <taxon>Dikarya</taxon>
        <taxon>Basidiomycota</taxon>
        <taxon>Agaricomycotina</taxon>
        <taxon>Agaricomycetes</taxon>
        <taxon>Agaricomycetidae</taxon>
        <taxon>Agaricales</taxon>
        <taxon>Tricholomatineae</taxon>
        <taxon>Lyophyllaceae</taxon>
        <taxon>Lyophyllum</taxon>
    </lineage>
</organism>
<feature type="compositionally biased region" description="Basic residues" evidence="4">
    <location>
        <begin position="122"/>
        <end position="139"/>
    </location>
</feature>
<evidence type="ECO:0000259" key="5">
    <source>
        <dbReference type="Pfam" id="PF01778"/>
    </source>
</evidence>